<dbReference type="GO" id="GO:0005886">
    <property type="term" value="C:plasma membrane"/>
    <property type="evidence" value="ECO:0007669"/>
    <property type="project" value="UniProtKB-SubCell"/>
</dbReference>
<comment type="similarity">
    <text evidence="2">Belongs to the MgtC/SapB family.</text>
</comment>
<dbReference type="GO" id="GO:0008168">
    <property type="term" value="F:methyltransferase activity"/>
    <property type="evidence" value="ECO:0007669"/>
    <property type="project" value="UniProtKB-KW"/>
</dbReference>
<evidence type="ECO:0000256" key="7">
    <source>
        <dbReference type="SAM" id="Phobius"/>
    </source>
</evidence>
<evidence type="ECO:0000313" key="10">
    <source>
        <dbReference type="Proteomes" id="UP000076927"/>
    </source>
</evidence>
<organism evidence="9 10">
    <name type="scientific">Paenibacillus swuensis</name>
    <dbReference type="NCBI Taxonomy" id="1178515"/>
    <lineage>
        <taxon>Bacteria</taxon>
        <taxon>Bacillati</taxon>
        <taxon>Bacillota</taxon>
        <taxon>Bacilli</taxon>
        <taxon>Bacillales</taxon>
        <taxon>Paenibacillaceae</taxon>
        <taxon>Paenibacillus</taxon>
    </lineage>
</organism>
<evidence type="ECO:0000256" key="5">
    <source>
        <dbReference type="ARBA" id="ARBA00022989"/>
    </source>
</evidence>
<reference evidence="9 10" key="1">
    <citation type="submission" date="2015-01" db="EMBL/GenBank/DDBJ databases">
        <title>Paenibacillus swuensis/DY6/whole genome sequencing.</title>
        <authorList>
            <person name="Kim M.K."/>
            <person name="Srinivasan S."/>
            <person name="Lee J.-J."/>
        </authorList>
    </citation>
    <scope>NUCLEOTIDE SEQUENCE [LARGE SCALE GENOMIC DNA]</scope>
    <source>
        <strain evidence="9 10">DY6</strain>
    </source>
</reference>
<dbReference type="PANTHER" id="PTHR33778:SF4">
    <property type="entry name" value="PROTEIN SAPB"/>
    <property type="match status" value="1"/>
</dbReference>
<dbReference type="InterPro" id="IPR049177">
    <property type="entry name" value="MgtC_SapB_SrpB_YhiD_N"/>
</dbReference>
<dbReference type="KEGG" id="pswu:SY83_06965"/>
<keyword evidence="4 7" id="KW-0812">Transmembrane</keyword>
<keyword evidence="9" id="KW-0489">Methyltransferase</keyword>
<feature type="transmembrane region" description="Helical" evidence="7">
    <location>
        <begin position="93"/>
        <end position="114"/>
    </location>
</feature>
<evidence type="ECO:0000256" key="2">
    <source>
        <dbReference type="ARBA" id="ARBA00009298"/>
    </source>
</evidence>
<dbReference type="PATRIC" id="fig|1178515.4.peg.1386"/>
<evidence type="ECO:0000256" key="4">
    <source>
        <dbReference type="ARBA" id="ARBA00022692"/>
    </source>
</evidence>
<feature type="domain" description="MgtC/SapB/SrpB/YhiD N-terminal" evidence="8">
    <location>
        <begin position="9"/>
        <end position="135"/>
    </location>
</feature>
<evidence type="ECO:0000256" key="6">
    <source>
        <dbReference type="ARBA" id="ARBA00023136"/>
    </source>
</evidence>
<dbReference type="EMBL" id="CP011388">
    <property type="protein sequence ID" value="ANE46067.1"/>
    <property type="molecule type" value="Genomic_DNA"/>
</dbReference>
<comment type="subcellular location">
    <subcellularLocation>
        <location evidence="1">Cell membrane</location>
        <topology evidence="1">Multi-pass membrane protein</topology>
    </subcellularLocation>
</comment>
<gene>
    <name evidence="9" type="ORF">SY83_06965</name>
</gene>
<sequence length="227" mass="25073">MEYDFIVKLTFALIVGMLIGIDRQLKHKPLGLKTCMILCIASCLVTIVSIDSMKYLHSVSITNNDPMRLAAQIVSGVGFLGAGVILRRGHDVISGLTSAAMIWSASGLGIAIGAGFYAEAFYTVCLLIFAVNVLPWSLRNVGFMRLNQRDIFVKITLEPNMQLSDIILHINGHEGLGVIKTLKVKDLESGIQQMELTLSSPHVRFATDIYYAIKKMNHVRDVEVEHL</sequence>
<dbReference type="PANTHER" id="PTHR33778">
    <property type="entry name" value="PROTEIN MGTC"/>
    <property type="match status" value="1"/>
</dbReference>
<evidence type="ECO:0000313" key="9">
    <source>
        <dbReference type="EMBL" id="ANE46067.1"/>
    </source>
</evidence>
<evidence type="ECO:0000256" key="3">
    <source>
        <dbReference type="ARBA" id="ARBA00022475"/>
    </source>
</evidence>
<dbReference type="AlphaFoldDB" id="A0A172TGQ7"/>
<dbReference type="Proteomes" id="UP000076927">
    <property type="component" value="Chromosome"/>
</dbReference>
<dbReference type="InterPro" id="IPR003416">
    <property type="entry name" value="MgtC/SapB/SrpB/YhiD_fam"/>
</dbReference>
<keyword evidence="3" id="KW-1003">Cell membrane</keyword>
<name>A0A172TGQ7_9BACL</name>
<evidence type="ECO:0000256" key="1">
    <source>
        <dbReference type="ARBA" id="ARBA00004651"/>
    </source>
</evidence>
<evidence type="ECO:0000259" key="8">
    <source>
        <dbReference type="Pfam" id="PF02308"/>
    </source>
</evidence>
<keyword evidence="10" id="KW-1185">Reference proteome</keyword>
<accession>A0A172TGQ7</accession>
<keyword evidence="5 7" id="KW-1133">Transmembrane helix</keyword>
<keyword evidence="9" id="KW-0808">Transferase</keyword>
<dbReference type="RefSeq" id="WP_068605457.1">
    <property type="nucleotide sequence ID" value="NZ_CP011388.1"/>
</dbReference>
<dbReference type="PRINTS" id="PR01837">
    <property type="entry name" value="MGTCSAPBPROT"/>
</dbReference>
<dbReference type="GO" id="GO:0032259">
    <property type="term" value="P:methylation"/>
    <property type="evidence" value="ECO:0007669"/>
    <property type="project" value="UniProtKB-KW"/>
</dbReference>
<proteinExistence type="inferred from homology"/>
<feature type="transmembrane region" description="Helical" evidence="7">
    <location>
        <begin position="30"/>
        <end position="49"/>
    </location>
</feature>
<feature type="transmembrane region" description="Helical" evidence="7">
    <location>
        <begin position="69"/>
        <end position="86"/>
    </location>
</feature>
<dbReference type="OrthoDB" id="9811198at2"/>
<dbReference type="STRING" id="1178515.SY83_06965"/>
<keyword evidence="6 7" id="KW-0472">Membrane</keyword>
<dbReference type="Pfam" id="PF02308">
    <property type="entry name" value="MgtC"/>
    <property type="match status" value="1"/>
</dbReference>
<feature type="transmembrane region" description="Helical" evidence="7">
    <location>
        <begin position="6"/>
        <end position="23"/>
    </location>
</feature>
<protein>
    <submittedName>
        <fullName evidence="9">Methyltransferase</fullName>
    </submittedName>
</protein>
<feature type="transmembrane region" description="Helical" evidence="7">
    <location>
        <begin position="120"/>
        <end position="138"/>
    </location>
</feature>